<protein>
    <submittedName>
        <fullName evidence="1">Uncharacterized protein</fullName>
    </submittedName>
</protein>
<keyword evidence="2" id="KW-1185">Reference proteome</keyword>
<reference evidence="1" key="1">
    <citation type="submission" date="2021-03" db="EMBL/GenBank/DDBJ databases">
        <title>Genomic Encyclopedia of Type Strains, Phase IV (KMG-IV): sequencing the most valuable type-strain genomes for metagenomic binning, comparative biology and taxonomic classification.</title>
        <authorList>
            <person name="Goeker M."/>
        </authorList>
    </citation>
    <scope>NUCLEOTIDE SEQUENCE</scope>
    <source>
        <strain evidence="1">DSM 18131</strain>
    </source>
</reference>
<sequence length="80" mass="8463">MAWTGPGGAPATYRSSDYSSRAFCGTCGSTLGAIDDAPVVALMLGCFDKTNAADLIPVSHSYRGGRPKWWHVECVRPAAE</sequence>
<evidence type="ECO:0000313" key="1">
    <source>
        <dbReference type="EMBL" id="MBP1872882.1"/>
    </source>
</evidence>
<evidence type="ECO:0000313" key="2">
    <source>
        <dbReference type="Proteomes" id="UP000823773"/>
    </source>
</evidence>
<organism evidence="1 2">
    <name type="scientific">Ensifer adhaerens</name>
    <name type="common">Sinorhizobium morelense</name>
    <dbReference type="NCBI Taxonomy" id="106592"/>
    <lineage>
        <taxon>Bacteria</taxon>
        <taxon>Pseudomonadati</taxon>
        <taxon>Pseudomonadota</taxon>
        <taxon>Alphaproteobacteria</taxon>
        <taxon>Hyphomicrobiales</taxon>
        <taxon>Rhizobiaceae</taxon>
        <taxon>Sinorhizobium/Ensifer group</taxon>
        <taxon>Ensifer</taxon>
    </lineage>
</organism>
<dbReference type="Proteomes" id="UP000823773">
    <property type="component" value="Unassembled WGS sequence"/>
</dbReference>
<name>A0ACC5SVL1_ENSAD</name>
<accession>A0ACC5SVL1</accession>
<gene>
    <name evidence="1" type="ORF">J2Z19_002594</name>
</gene>
<comment type="caution">
    <text evidence="1">The sequence shown here is derived from an EMBL/GenBank/DDBJ whole genome shotgun (WGS) entry which is preliminary data.</text>
</comment>
<dbReference type="EMBL" id="JAGGJR010000003">
    <property type="protein sequence ID" value="MBP1872882.1"/>
    <property type="molecule type" value="Genomic_DNA"/>
</dbReference>
<proteinExistence type="predicted"/>